<dbReference type="PANTHER" id="PTHR38431:SF1">
    <property type="entry name" value="BLL2305 PROTEIN"/>
    <property type="match status" value="1"/>
</dbReference>
<dbReference type="OrthoDB" id="9805928at2"/>
<dbReference type="KEGG" id="pbor:BSF38_02799"/>
<dbReference type="EMBL" id="CP019082">
    <property type="protein sequence ID" value="APW61287.1"/>
    <property type="molecule type" value="Genomic_DNA"/>
</dbReference>
<dbReference type="Proteomes" id="UP000186309">
    <property type="component" value="Chromosome"/>
</dbReference>
<dbReference type="InterPro" id="IPR010982">
    <property type="entry name" value="Lambda_DNA-bd_dom_sf"/>
</dbReference>
<dbReference type="STRING" id="1387353.BSF38_02799"/>
<dbReference type="InterPro" id="IPR024370">
    <property type="entry name" value="PBP_domain"/>
</dbReference>
<reference evidence="3" key="1">
    <citation type="submission" date="2016-12" db="EMBL/GenBank/DDBJ databases">
        <title>Comparative genomics of four Isosphaeraceae planctomycetes: a common pool of plasmids and glycoside hydrolase genes.</title>
        <authorList>
            <person name="Ivanova A."/>
        </authorList>
    </citation>
    <scope>NUCLEOTIDE SEQUENCE [LARGE SCALE GENOMIC DNA]</scope>
    <source>
        <strain evidence="3">PX4</strain>
    </source>
</reference>
<proteinExistence type="predicted"/>
<dbReference type="PANTHER" id="PTHR38431">
    <property type="entry name" value="BLL2305 PROTEIN"/>
    <property type="match status" value="1"/>
</dbReference>
<dbReference type="Pfam" id="PF01381">
    <property type="entry name" value="HTH_3"/>
    <property type="match status" value="1"/>
</dbReference>
<dbReference type="SMART" id="SM00530">
    <property type="entry name" value="HTH_XRE"/>
    <property type="match status" value="1"/>
</dbReference>
<name>A0A1U7CQS3_9BACT</name>
<dbReference type="GO" id="GO:0003677">
    <property type="term" value="F:DNA binding"/>
    <property type="evidence" value="ECO:0007669"/>
    <property type="project" value="InterPro"/>
</dbReference>
<accession>A0A1U7CQS3</accession>
<protein>
    <recommendedName>
        <fullName evidence="1">HTH cro/C1-type domain-containing protein</fullName>
    </recommendedName>
</protein>
<dbReference type="PROSITE" id="PS50943">
    <property type="entry name" value="HTH_CROC1"/>
    <property type="match status" value="1"/>
</dbReference>
<evidence type="ECO:0000313" key="2">
    <source>
        <dbReference type="EMBL" id="APW61287.1"/>
    </source>
</evidence>
<evidence type="ECO:0000259" key="1">
    <source>
        <dbReference type="PROSITE" id="PS50943"/>
    </source>
</evidence>
<feature type="domain" description="HTH cro/C1-type" evidence="1">
    <location>
        <begin position="11"/>
        <end position="65"/>
    </location>
</feature>
<evidence type="ECO:0000313" key="3">
    <source>
        <dbReference type="Proteomes" id="UP000186309"/>
    </source>
</evidence>
<gene>
    <name evidence="2" type="ORF">BSF38_02799</name>
</gene>
<dbReference type="SUPFAM" id="SSF47413">
    <property type="entry name" value="lambda repressor-like DNA-binding domains"/>
    <property type="match status" value="1"/>
</dbReference>
<keyword evidence="3" id="KW-1185">Reference proteome</keyword>
<dbReference type="Gene3D" id="1.10.260.40">
    <property type="entry name" value="lambda repressor-like DNA-binding domains"/>
    <property type="match status" value="1"/>
</dbReference>
<organism evidence="2 3">
    <name type="scientific">Paludisphaera borealis</name>
    <dbReference type="NCBI Taxonomy" id="1387353"/>
    <lineage>
        <taxon>Bacteria</taxon>
        <taxon>Pseudomonadati</taxon>
        <taxon>Planctomycetota</taxon>
        <taxon>Planctomycetia</taxon>
        <taxon>Isosphaerales</taxon>
        <taxon>Isosphaeraceae</taxon>
        <taxon>Paludisphaera</taxon>
    </lineage>
</organism>
<dbReference type="CDD" id="cd00093">
    <property type="entry name" value="HTH_XRE"/>
    <property type="match status" value="1"/>
</dbReference>
<dbReference type="Pfam" id="PF12727">
    <property type="entry name" value="PBP_like"/>
    <property type="match status" value="1"/>
</dbReference>
<sequence length="372" mass="39757">MSEEPRLENVVRAFRERRGWSQQDLSARAGLSRAGVSAIETGRLAPSTAAALALSKALGCAVEDLFRLRSASTVEVGDGPWAWPPPPSRSACRYWRATLGGRTLAYPVEVSPLGLPAHDGVFRDGVFEDLPHVDADRTLVVACCDPAVGLLAEALARTDGVRLIVLSRSSRSALDLLSRGLVHAAGVHLVRADDAAGNIDAVRAAEPDLGAFRLLRVADWDEGIALAPSLRVSTFREAVRSPIRWISREAGSGARACLDEVFMEAEGGTPPPSLGAARDHRGVAAAIRDGWADAGVCLRLASDEADLAFLTVRREAYDLCFPDSLDADPRIRALVKAVRSTPYRRLLADLPGYDASATGSLQKARGPRERAT</sequence>
<dbReference type="RefSeq" id="WP_076346528.1">
    <property type="nucleotide sequence ID" value="NZ_CP019082.1"/>
</dbReference>
<dbReference type="AlphaFoldDB" id="A0A1U7CQS3"/>
<dbReference type="InterPro" id="IPR001387">
    <property type="entry name" value="Cro/C1-type_HTH"/>
</dbReference>